<dbReference type="AlphaFoldDB" id="A0A5C1QEG1"/>
<dbReference type="InterPro" id="IPR005106">
    <property type="entry name" value="Asp/hSer_DH_NAD-bd"/>
</dbReference>
<dbReference type="InterPro" id="IPR019811">
    <property type="entry name" value="HDH_CS"/>
</dbReference>
<evidence type="ECO:0000256" key="11">
    <source>
        <dbReference type="PIRSR" id="PIRSR000098-1"/>
    </source>
</evidence>
<gene>
    <name evidence="16" type="ORF">EW093_12240</name>
</gene>
<dbReference type="PANTHER" id="PTHR43331">
    <property type="entry name" value="HOMOSERINE DEHYDROGENASE"/>
    <property type="match status" value="1"/>
</dbReference>
<evidence type="ECO:0000256" key="13">
    <source>
        <dbReference type="RuleBase" id="RU000579"/>
    </source>
</evidence>
<dbReference type="OrthoDB" id="9808167at2"/>
<dbReference type="UniPathway" id="UPA00051">
    <property type="reaction ID" value="UER00465"/>
</dbReference>
<evidence type="ECO:0000256" key="3">
    <source>
        <dbReference type="ARBA" id="ARBA00006753"/>
    </source>
</evidence>
<evidence type="ECO:0000313" key="17">
    <source>
        <dbReference type="Proteomes" id="UP000323824"/>
    </source>
</evidence>
<dbReference type="InterPro" id="IPR045865">
    <property type="entry name" value="ACT-like_dom_sf"/>
</dbReference>
<dbReference type="GO" id="GO:0050661">
    <property type="term" value="F:NADP binding"/>
    <property type="evidence" value="ECO:0007669"/>
    <property type="project" value="InterPro"/>
</dbReference>
<dbReference type="InterPro" id="IPR002912">
    <property type="entry name" value="ACT_dom"/>
</dbReference>
<dbReference type="KEGG" id="sper:EW093_12240"/>
<evidence type="ECO:0000256" key="9">
    <source>
        <dbReference type="ARBA" id="ARBA00023002"/>
    </source>
</evidence>
<feature type="binding site" evidence="12">
    <location>
        <position position="101"/>
    </location>
    <ligand>
        <name>NADPH</name>
        <dbReference type="ChEBI" id="CHEBI:57783"/>
    </ligand>
</feature>
<dbReference type="NCBIfam" id="NF004976">
    <property type="entry name" value="PRK06349.1"/>
    <property type="match status" value="1"/>
</dbReference>
<proteinExistence type="inferred from homology"/>
<dbReference type="PROSITE" id="PS01042">
    <property type="entry name" value="HOMOSER_DHGENASE"/>
    <property type="match status" value="1"/>
</dbReference>
<keyword evidence="9 13" id="KW-0560">Oxidoreductase</keyword>
<dbReference type="Gene3D" id="3.30.360.10">
    <property type="entry name" value="Dihydrodipicolinate Reductase, domain 2"/>
    <property type="match status" value="1"/>
</dbReference>
<comment type="pathway">
    <text evidence="2 13">Amino-acid biosynthesis; L-methionine biosynthesis via de novo pathway; L-homoserine from L-aspartate: step 3/3.</text>
</comment>
<comment type="catalytic activity">
    <reaction evidence="13">
        <text>L-homoserine + NADP(+) = L-aspartate 4-semialdehyde + NADPH + H(+)</text>
        <dbReference type="Rhea" id="RHEA:15761"/>
        <dbReference type="ChEBI" id="CHEBI:15378"/>
        <dbReference type="ChEBI" id="CHEBI:57476"/>
        <dbReference type="ChEBI" id="CHEBI:57783"/>
        <dbReference type="ChEBI" id="CHEBI:58349"/>
        <dbReference type="ChEBI" id="CHEBI:537519"/>
        <dbReference type="EC" id="1.1.1.3"/>
    </reaction>
</comment>
<dbReference type="RefSeq" id="WP_149568688.1">
    <property type="nucleotide sequence ID" value="NZ_CP035807.1"/>
</dbReference>
<feature type="active site" description="Proton donor" evidence="11">
    <location>
        <position position="201"/>
    </location>
</feature>
<dbReference type="Proteomes" id="UP000323824">
    <property type="component" value="Chromosome"/>
</dbReference>
<evidence type="ECO:0000256" key="6">
    <source>
        <dbReference type="ARBA" id="ARBA00022605"/>
    </source>
</evidence>
<sequence length="437" mass="46988">MIALVGCGTVGGGTALLLTRDIKFLKEKTGLELGLKYVVDINFDNARAIGIPEELYETDLNKVLNDPEVTIVIELVGGLTFAKDVVSKSLSAGKNVITANKALLATFGEELFGLARKNSVSIGFEASCAGGIPIVKAITEGMAVNRIDALYGIVNGTCNYILTQMIDQGMSYNKALKGAQAQGLAEADPTLDVNGMDSAHKITIMSSLCFGYNCELDRVSVTGIENIDIYDVKLGTEMGYTIKLLAIGETYGDKVSLRVQPSFISNQHPLAKISGPFNGVSLYGHAVGHTMYYGRGAGDLPTASAIGADIISVASGAQKILFDNYKYWPDLTQKPSYMDQSEVESAYYLRLNVEDHIGVTATVTKILAENSISISGISQKEARFDEKEQKSIPLVILTHKTAKGNIDAAIKKLKKEQMISKKIVSIPVIAQKSENIK</sequence>
<evidence type="ECO:0000256" key="1">
    <source>
        <dbReference type="ARBA" id="ARBA00005056"/>
    </source>
</evidence>
<evidence type="ECO:0000256" key="8">
    <source>
        <dbReference type="ARBA" id="ARBA00022857"/>
    </source>
</evidence>
<dbReference type="SUPFAM" id="SSF55347">
    <property type="entry name" value="Glyceraldehyde-3-phosphate dehydrogenase-like, C-terminal domain"/>
    <property type="match status" value="1"/>
</dbReference>
<dbReference type="Pfam" id="PF00742">
    <property type="entry name" value="Homoserine_dh"/>
    <property type="match status" value="1"/>
</dbReference>
<dbReference type="GO" id="GO:0009086">
    <property type="term" value="P:methionine biosynthetic process"/>
    <property type="evidence" value="ECO:0007669"/>
    <property type="project" value="UniProtKB-KW"/>
</dbReference>
<organism evidence="16 17">
    <name type="scientific">Thiospirochaeta perfilievii</name>
    <dbReference type="NCBI Taxonomy" id="252967"/>
    <lineage>
        <taxon>Bacteria</taxon>
        <taxon>Pseudomonadati</taxon>
        <taxon>Spirochaetota</taxon>
        <taxon>Spirochaetia</taxon>
        <taxon>Spirochaetales</taxon>
        <taxon>Spirochaetaceae</taxon>
        <taxon>Thiospirochaeta</taxon>
    </lineage>
</organism>
<evidence type="ECO:0000259" key="15">
    <source>
        <dbReference type="PROSITE" id="PS51671"/>
    </source>
</evidence>
<keyword evidence="10 13" id="KW-0486">Methionine biosynthesis</keyword>
<keyword evidence="6 13" id="KW-0028">Amino-acid biosynthesis</keyword>
<evidence type="ECO:0000256" key="5">
    <source>
        <dbReference type="ARBA" id="ARBA00013376"/>
    </source>
</evidence>
<dbReference type="Gene3D" id="3.40.50.720">
    <property type="entry name" value="NAD(P)-binding Rossmann-like Domain"/>
    <property type="match status" value="1"/>
</dbReference>
<feature type="binding site" evidence="12">
    <location>
        <position position="186"/>
    </location>
    <ligand>
        <name>L-homoserine</name>
        <dbReference type="ChEBI" id="CHEBI:57476"/>
    </ligand>
</feature>
<reference evidence="16 17" key="2">
    <citation type="submission" date="2019-09" db="EMBL/GenBank/DDBJ databases">
        <title>Complete Genome Sequence and Methylome Analysis of free living Spirochaetas.</title>
        <authorList>
            <person name="Leshcheva N."/>
            <person name="Mikheeva N."/>
        </authorList>
    </citation>
    <scope>NUCLEOTIDE SEQUENCE [LARGE SCALE GENOMIC DNA]</scope>
    <source>
        <strain evidence="16 17">P</strain>
    </source>
</reference>
<dbReference type="GO" id="GO:0009088">
    <property type="term" value="P:threonine biosynthetic process"/>
    <property type="evidence" value="ECO:0007669"/>
    <property type="project" value="UniProtKB-UniPathway"/>
</dbReference>
<evidence type="ECO:0000256" key="14">
    <source>
        <dbReference type="RuleBase" id="RU004171"/>
    </source>
</evidence>
<keyword evidence="8 12" id="KW-0521">NADP</keyword>
<dbReference type="SUPFAM" id="SSF51735">
    <property type="entry name" value="NAD(P)-binding Rossmann-fold domains"/>
    <property type="match status" value="1"/>
</dbReference>
<keyword evidence="7 13" id="KW-0791">Threonine biosynthesis</keyword>
<dbReference type="InterPro" id="IPR001342">
    <property type="entry name" value="HDH_cat"/>
</dbReference>
<dbReference type="InterPro" id="IPR036291">
    <property type="entry name" value="NAD(P)-bd_dom_sf"/>
</dbReference>
<evidence type="ECO:0000256" key="7">
    <source>
        <dbReference type="ARBA" id="ARBA00022697"/>
    </source>
</evidence>
<dbReference type="EMBL" id="CP035807">
    <property type="protein sequence ID" value="QEN05450.1"/>
    <property type="molecule type" value="Genomic_DNA"/>
</dbReference>
<dbReference type="SUPFAM" id="SSF55021">
    <property type="entry name" value="ACT-like"/>
    <property type="match status" value="1"/>
</dbReference>
<evidence type="ECO:0000256" key="4">
    <source>
        <dbReference type="ARBA" id="ARBA00013213"/>
    </source>
</evidence>
<feature type="binding site" evidence="12">
    <location>
        <begin position="5"/>
        <end position="12"/>
    </location>
    <ligand>
        <name>NADP(+)</name>
        <dbReference type="ChEBI" id="CHEBI:58349"/>
    </ligand>
</feature>
<dbReference type="PIRSF" id="PIRSF000098">
    <property type="entry name" value="Homoser_dehydrog"/>
    <property type="match status" value="1"/>
</dbReference>
<evidence type="ECO:0000313" key="16">
    <source>
        <dbReference type="EMBL" id="QEN05450.1"/>
    </source>
</evidence>
<evidence type="ECO:0000256" key="10">
    <source>
        <dbReference type="ARBA" id="ARBA00023167"/>
    </source>
</evidence>
<dbReference type="UniPathway" id="UPA00050">
    <property type="reaction ID" value="UER00063"/>
</dbReference>
<keyword evidence="17" id="KW-1185">Reference proteome</keyword>
<dbReference type="CDD" id="cd04881">
    <property type="entry name" value="ACT_HSDH-Hom"/>
    <property type="match status" value="1"/>
</dbReference>
<dbReference type="PANTHER" id="PTHR43331:SF1">
    <property type="entry name" value="HOMOSERINE DEHYDROGENASE"/>
    <property type="match status" value="1"/>
</dbReference>
<name>A0A5C1QEG1_9SPIO</name>
<dbReference type="Pfam" id="PF03447">
    <property type="entry name" value="NAD_binding_3"/>
    <property type="match status" value="1"/>
</dbReference>
<evidence type="ECO:0000256" key="12">
    <source>
        <dbReference type="PIRSR" id="PIRSR000098-2"/>
    </source>
</evidence>
<dbReference type="EC" id="1.1.1.3" evidence="4 13"/>
<dbReference type="FunFam" id="3.30.360.10:FF:000005">
    <property type="entry name" value="Homoserine dehydrogenase"/>
    <property type="match status" value="1"/>
</dbReference>
<dbReference type="GO" id="GO:0004412">
    <property type="term" value="F:homoserine dehydrogenase activity"/>
    <property type="evidence" value="ECO:0007669"/>
    <property type="project" value="UniProtKB-EC"/>
</dbReference>
<dbReference type="Gene3D" id="3.30.70.260">
    <property type="match status" value="1"/>
</dbReference>
<comment type="pathway">
    <text evidence="1 13">Amino-acid biosynthesis; L-threonine biosynthesis; L-threonine from L-aspartate: step 3/5.</text>
</comment>
<evidence type="ECO:0000256" key="2">
    <source>
        <dbReference type="ARBA" id="ARBA00005062"/>
    </source>
</evidence>
<feature type="domain" description="ACT" evidence="15">
    <location>
        <begin position="348"/>
        <end position="428"/>
    </location>
</feature>
<protein>
    <recommendedName>
        <fullName evidence="5 13">Homoserine dehydrogenase</fullName>
        <ecNumber evidence="4 13">1.1.1.3</ecNumber>
    </recommendedName>
</protein>
<dbReference type="InterPro" id="IPR016204">
    <property type="entry name" value="HDH"/>
</dbReference>
<dbReference type="PROSITE" id="PS51671">
    <property type="entry name" value="ACT"/>
    <property type="match status" value="1"/>
</dbReference>
<reference evidence="16 17" key="1">
    <citation type="submission" date="2019-02" db="EMBL/GenBank/DDBJ databases">
        <authorList>
            <person name="Fomenkov A."/>
            <person name="Dubinina G."/>
            <person name="Grabovich M."/>
            <person name="Vincze T."/>
            <person name="Roberts R.J."/>
        </authorList>
    </citation>
    <scope>NUCLEOTIDE SEQUENCE [LARGE SCALE GENOMIC DNA]</scope>
    <source>
        <strain evidence="16 17">P</strain>
    </source>
</reference>
<accession>A0A5C1QEG1</accession>
<comment type="similarity">
    <text evidence="3 14">Belongs to the homoserine dehydrogenase family.</text>
</comment>